<gene>
    <name evidence="7" type="ORF">TEOVI_000020100</name>
</gene>
<dbReference type="Pfam" id="PF07690">
    <property type="entry name" value="MFS_1"/>
    <property type="match status" value="2"/>
</dbReference>
<dbReference type="InterPro" id="IPR020846">
    <property type="entry name" value="MFS_dom"/>
</dbReference>
<evidence type="ECO:0000313" key="7">
    <source>
        <dbReference type="EMBL" id="SCU65476.1"/>
    </source>
</evidence>
<feature type="transmembrane region" description="Helical" evidence="5">
    <location>
        <begin position="51"/>
        <end position="73"/>
    </location>
</feature>
<feature type="transmembrane region" description="Helical" evidence="5">
    <location>
        <begin position="208"/>
        <end position="226"/>
    </location>
</feature>
<feature type="transmembrane region" description="Helical" evidence="5">
    <location>
        <begin position="259"/>
        <end position="283"/>
    </location>
</feature>
<dbReference type="InterPro" id="IPR005829">
    <property type="entry name" value="Sugar_transporter_CS"/>
</dbReference>
<evidence type="ECO:0000256" key="5">
    <source>
        <dbReference type="SAM" id="Phobius"/>
    </source>
</evidence>
<feature type="transmembrane region" description="Helical" evidence="5">
    <location>
        <begin position="142"/>
        <end position="167"/>
    </location>
</feature>
<protein>
    <submittedName>
        <fullName evidence="7">Major facilitator superfamily, putative</fullName>
    </submittedName>
</protein>
<dbReference type="InterPro" id="IPR011701">
    <property type="entry name" value="MFS"/>
</dbReference>
<evidence type="ECO:0000256" key="2">
    <source>
        <dbReference type="ARBA" id="ARBA00022692"/>
    </source>
</evidence>
<organism evidence="7 8">
    <name type="scientific">Trypanosoma equiperdum</name>
    <dbReference type="NCBI Taxonomy" id="5694"/>
    <lineage>
        <taxon>Eukaryota</taxon>
        <taxon>Discoba</taxon>
        <taxon>Euglenozoa</taxon>
        <taxon>Kinetoplastea</taxon>
        <taxon>Metakinetoplastina</taxon>
        <taxon>Trypanosomatida</taxon>
        <taxon>Trypanosomatidae</taxon>
        <taxon>Trypanosoma</taxon>
    </lineage>
</organism>
<feature type="domain" description="Major facilitator superfamily (MFS) profile" evidence="6">
    <location>
        <begin position="260"/>
        <end position="455"/>
    </location>
</feature>
<feature type="transmembrane region" description="Helical" evidence="5">
    <location>
        <begin position="350"/>
        <end position="371"/>
    </location>
</feature>
<feature type="transmembrane region" description="Helical" evidence="5">
    <location>
        <begin position="392"/>
        <end position="416"/>
    </location>
</feature>
<comment type="subcellular location">
    <subcellularLocation>
        <location evidence="1">Membrane</location>
        <topology evidence="1">Multi-pass membrane protein</topology>
    </subcellularLocation>
</comment>
<dbReference type="PANTHER" id="PTHR23528:SF1">
    <property type="entry name" value="MAJOR FACILITATOR SUPERFAMILY (MFS) PROFILE DOMAIN-CONTAINING PROTEIN"/>
    <property type="match status" value="1"/>
</dbReference>
<dbReference type="AlphaFoldDB" id="A0A1G4I1M3"/>
<dbReference type="SUPFAM" id="SSF103473">
    <property type="entry name" value="MFS general substrate transporter"/>
    <property type="match status" value="1"/>
</dbReference>
<reference evidence="7" key="1">
    <citation type="submission" date="2016-09" db="EMBL/GenBank/DDBJ databases">
        <authorList>
            <person name="Hebert L."/>
            <person name="Moumen B."/>
        </authorList>
    </citation>
    <scope>NUCLEOTIDE SEQUENCE [LARGE SCALE GENOMIC DNA]</scope>
    <source>
        <strain evidence="7">OVI</strain>
    </source>
</reference>
<feature type="transmembrane region" description="Helical" evidence="5">
    <location>
        <begin position="428"/>
        <end position="452"/>
    </location>
</feature>
<dbReference type="GeneID" id="92374141"/>
<feature type="transmembrane region" description="Helical" evidence="5">
    <location>
        <begin position="118"/>
        <end position="136"/>
    </location>
</feature>
<keyword evidence="4 5" id="KW-0472">Membrane</keyword>
<dbReference type="VEuPathDB" id="TriTrypDB:TEOVI_000020100"/>
<evidence type="ECO:0000256" key="3">
    <source>
        <dbReference type="ARBA" id="ARBA00022989"/>
    </source>
</evidence>
<feature type="transmembrane region" description="Helical" evidence="5">
    <location>
        <begin position="295"/>
        <end position="314"/>
    </location>
</feature>
<proteinExistence type="predicted"/>
<dbReference type="Gene3D" id="1.20.1250.20">
    <property type="entry name" value="MFS general substrate transporter like domains"/>
    <property type="match status" value="2"/>
</dbReference>
<feature type="transmembrane region" description="Helical" evidence="5">
    <location>
        <begin position="326"/>
        <end position="344"/>
    </location>
</feature>
<dbReference type="RefSeq" id="XP_067077076.1">
    <property type="nucleotide sequence ID" value="XM_067220975.1"/>
</dbReference>
<evidence type="ECO:0000256" key="4">
    <source>
        <dbReference type="ARBA" id="ARBA00023136"/>
    </source>
</evidence>
<dbReference type="PROSITE" id="PS50850">
    <property type="entry name" value="MFS"/>
    <property type="match status" value="1"/>
</dbReference>
<dbReference type="GO" id="GO:0022857">
    <property type="term" value="F:transmembrane transporter activity"/>
    <property type="evidence" value="ECO:0007669"/>
    <property type="project" value="InterPro"/>
</dbReference>
<evidence type="ECO:0000313" key="8">
    <source>
        <dbReference type="Proteomes" id="UP000195570"/>
    </source>
</evidence>
<keyword evidence="8" id="KW-1185">Reference proteome</keyword>
<dbReference type="PANTHER" id="PTHR23528">
    <property type="match status" value="1"/>
</dbReference>
<feature type="transmembrane region" description="Helical" evidence="5">
    <location>
        <begin position="179"/>
        <end position="202"/>
    </location>
</feature>
<comment type="caution">
    <text evidence="7">The sequence shown here is derived from an EMBL/GenBank/DDBJ whole genome shotgun (WGS) entry which is preliminary data.</text>
</comment>
<dbReference type="EMBL" id="CZPT02000299">
    <property type="protein sequence ID" value="SCU65476.1"/>
    <property type="molecule type" value="Genomic_DNA"/>
</dbReference>
<keyword evidence="2 5" id="KW-0812">Transmembrane</keyword>
<dbReference type="PROSITE" id="PS00216">
    <property type="entry name" value="SUGAR_TRANSPORT_1"/>
    <property type="match status" value="1"/>
</dbReference>
<evidence type="ECO:0000259" key="6">
    <source>
        <dbReference type="PROSITE" id="PS50850"/>
    </source>
</evidence>
<evidence type="ECO:0000256" key="1">
    <source>
        <dbReference type="ARBA" id="ARBA00004141"/>
    </source>
</evidence>
<accession>A0A1G4I1M3</accession>
<dbReference type="InterPro" id="IPR036259">
    <property type="entry name" value="MFS_trans_sf"/>
</dbReference>
<feature type="transmembrane region" description="Helical" evidence="5">
    <location>
        <begin position="85"/>
        <end position="106"/>
    </location>
</feature>
<name>A0A1G4I1M3_TRYEQ</name>
<dbReference type="GO" id="GO:0016020">
    <property type="term" value="C:membrane"/>
    <property type="evidence" value="ECO:0007669"/>
    <property type="project" value="UniProtKB-SubCell"/>
</dbReference>
<sequence>MTGKNHSVDRSSGFSLLIDGNEQENAELTSAAASSPSSFTVRRRMSMREHLSLFAMSFSYGLCFNTLNNIVIPKTVARITHGKESLWVGVLMGIGALCQITSPLFGACSDRLGNRTMFLTNGAMLTVVGLVLFTFVEITNSMLVLCIAHFVSSVGLSVAYSMVVALLNDYVAKEETGKGSSAMALLAIIGSGVGYTMLAVGVSTVFCLGTYALATIFCLVITLNSIPSEPLRQPPQALHFSDTILNSFTIPSFRIFPDFGFACVGRGLFNCGLAVQVYIIFFLRDIVQLASPAEVTSALSVAALLGGLLGAGLSGPVSDRVGRKSLIYLAAVTCSLSLLMLLEVRSLEFLYIIGFVHGMGSASFLSVDYAIGVETLPRKDGMPIDTAKDLGIFGVSATIGTFAGQLLYGMLLHMYVSKGEGNTQRYSSIGFVAVYSVSCMAFICSGITLAFINTK</sequence>
<dbReference type="Proteomes" id="UP000195570">
    <property type="component" value="Unassembled WGS sequence"/>
</dbReference>
<keyword evidence="3 5" id="KW-1133">Transmembrane helix</keyword>